<keyword evidence="6 8" id="KW-0368">Histidine biosynthesis</keyword>
<dbReference type="UniPathway" id="UPA00031">
    <property type="reaction ID" value="UER00013"/>
</dbReference>
<evidence type="ECO:0000256" key="3">
    <source>
        <dbReference type="ARBA" id="ARBA00013085"/>
    </source>
</evidence>
<dbReference type="PANTHER" id="PTHR21039:SF0">
    <property type="entry name" value="HISTIDINOL-PHOSPHATASE"/>
    <property type="match status" value="1"/>
</dbReference>
<dbReference type="InterPro" id="IPR004013">
    <property type="entry name" value="PHP_dom"/>
</dbReference>
<organism evidence="10 11">
    <name type="scientific">Halalkalibacter nanhaiisediminis</name>
    <dbReference type="NCBI Taxonomy" id="688079"/>
    <lineage>
        <taxon>Bacteria</taxon>
        <taxon>Bacillati</taxon>
        <taxon>Bacillota</taxon>
        <taxon>Bacilli</taxon>
        <taxon>Bacillales</taxon>
        <taxon>Bacillaceae</taxon>
        <taxon>Halalkalibacter</taxon>
    </lineage>
</organism>
<evidence type="ECO:0000256" key="5">
    <source>
        <dbReference type="ARBA" id="ARBA00022801"/>
    </source>
</evidence>
<accession>A0A562QL80</accession>
<evidence type="ECO:0000313" key="10">
    <source>
        <dbReference type="EMBL" id="TWI56950.1"/>
    </source>
</evidence>
<evidence type="ECO:0000256" key="4">
    <source>
        <dbReference type="ARBA" id="ARBA00022605"/>
    </source>
</evidence>
<dbReference type="AlphaFoldDB" id="A0A562QL80"/>
<keyword evidence="4 8" id="KW-0028">Amino-acid biosynthesis</keyword>
<proteinExistence type="inferred from homology"/>
<comment type="caution">
    <text evidence="10">The sequence shown here is derived from an EMBL/GenBank/DDBJ whole genome shotgun (WGS) entry which is preliminary data.</text>
</comment>
<evidence type="ECO:0000256" key="2">
    <source>
        <dbReference type="ARBA" id="ARBA00009152"/>
    </source>
</evidence>
<comment type="catalytic activity">
    <reaction evidence="7 8">
        <text>L-histidinol phosphate + H2O = L-histidinol + phosphate</text>
        <dbReference type="Rhea" id="RHEA:14465"/>
        <dbReference type="ChEBI" id="CHEBI:15377"/>
        <dbReference type="ChEBI" id="CHEBI:43474"/>
        <dbReference type="ChEBI" id="CHEBI:57699"/>
        <dbReference type="ChEBI" id="CHEBI:57980"/>
        <dbReference type="EC" id="3.1.3.15"/>
    </reaction>
</comment>
<dbReference type="GO" id="GO:0000105">
    <property type="term" value="P:L-histidine biosynthetic process"/>
    <property type="evidence" value="ECO:0007669"/>
    <property type="project" value="UniProtKB-UniRule"/>
</dbReference>
<evidence type="ECO:0000256" key="8">
    <source>
        <dbReference type="RuleBase" id="RU366003"/>
    </source>
</evidence>
<protein>
    <recommendedName>
        <fullName evidence="3 8">Histidinol-phosphatase</fullName>
        <shortName evidence="8">HolPase</shortName>
        <ecNumber evidence="3 8">3.1.3.15</ecNumber>
    </recommendedName>
</protein>
<dbReference type="GO" id="GO:0005737">
    <property type="term" value="C:cytoplasm"/>
    <property type="evidence" value="ECO:0007669"/>
    <property type="project" value="TreeGrafter"/>
</dbReference>
<dbReference type="GO" id="GO:0004401">
    <property type="term" value="F:histidinol-phosphatase activity"/>
    <property type="evidence" value="ECO:0007669"/>
    <property type="project" value="UniProtKB-UniRule"/>
</dbReference>
<name>A0A562QL80_9BACI</name>
<evidence type="ECO:0000313" key="11">
    <source>
        <dbReference type="Proteomes" id="UP000315711"/>
    </source>
</evidence>
<evidence type="ECO:0000259" key="9">
    <source>
        <dbReference type="Pfam" id="PF02811"/>
    </source>
</evidence>
<keyword evidence="11" id="KW-1185">Reference proteome</keyword>
<gene>
    <name evidence="10" type="ORF">IQ10_01645</name>
</gene>
<evidence type="ECO:0000256" key="7">
    <source>
        <dbReference type="ARBA" id="ARBA00049158"/>
    </source>
</evidence>
<reference evidence="10 11" key="1">
    <citation type="journal article" date="2015" name="Stand. Genomic Sci.">
        <title>Genomic Encyclopedia of Bacterial and Archaeal Type Strains, Phase III: the genomes of soil and plant-associated and newly described type strains.</title>
        <authorList>
            <person name="Whitman W.B."/>
            <person name="Woyke T."/>
            <person name="Klenk H.P."/>
            <person name="Zhou Y."/>
            <person name="Lilburn T.G."/>
            <person name="Beck B.J."/>
            <person name="De Vos P."/>
            <person name="Vandamme P."/>
            <person name="Eisen J.A."/>
            <person name="Garrity G."/>
            <person name="Hugenholtz P."/>
            <person name="Kyrpides N.C."/>
        </authorList>
    </citation>
    <scope>NUCLEOTIDE SEQUENCE [LARGE SCALE GENOMIC DNA]</scope>
    <source>
        <strain evidence="10 11">CGMCC 1.10116</strain>
    </source>
</reference>
<dbReference type="Gene3D" id="3.20.20.140">
    <property type="entry name" value="Metal-dependent hydrolases"/>
    <property type="match status" value="1"/>
</dbReference>
<dbReference type="NCBIfam" id="TIGR01856">
    <property type="entry name" value="hisJ_fam"/>
    <property type="match status" value="1"/>
</dbReference>
<feature type="domain" description="PHP" evidence="9">
    <location>
        <begin position="5"/>
        <end position="214"/>
    </location>
</feature>
<evidence type="ECO:0000256" key="1">
    <source>
        <dbReference type="ARBA" id="ARBA00004970"/>
    </source>
</evidence>
<dbReference type="Pfam" id="PF02811">
    <property type="entry name" value="PHP"/>
    <property type="match status" value="1"/>
</dbReference>
<dbReference type="EC" id="3.1.3.15" evidence="3 8"/>
<dbReference type="EMBL" id="VLKZ01000004">
    <property type="protein sequence ID" value="TWI56950.1"/>
    <property type="molecule type" value="Genomic_DNA"/>
</dbReference>
<comment type="similarity">
    <text evidence="2 8">Belongs to the PHP hydrolase family. HisK subfamily.</text>
</comment>
<dbReference type="CDD" id="cd12110">
    <property type="entry name" value="PHP_HisPPase_Hisj_like"/>
    <property type="match status" value="1"/>
</dbReference>
<dbReference type="Proteomes" id="UP000315711">
    <property type="component" value="Unassembled WGS sequence"/>
</dbReference>
<dbReference type="PANTHER" id="PTHR21039">
    <property type="entry name" value="HISTIDINOL PHOSPHATASE-RELATED"/>
    <property type="match status" value="1"/>
</dbReference>
<dbReference type="NCBIfam" id="NF005996">
    <property type="entry name" value="PRK08123.1"/>
    <property type="match status" value="1"/>
</dbReference>
<dbReference type="SUPFAM" id="SSF89550">
    <property type="entry name" value="PHP domain-like"/>
    <property type="match status" value="1"/>
</dbReference>
<comment type="pathway">
    <text evidence="1 8">Amino-acid biosynthesis; L-histidine biosynthesis; L-histidine from 5-phospho-alpha-D-ribose 1-diphosphate: step 8/9.</text>
</comment>
<sequence>MIIHDGHVHTPWCPHGTMDSLADYCEEAIKLGMKGITFAEHAPLPPSFTDPTPLKDSGMDPKHLESYIDHIQALKKEYKGKLNILLGLEVDYIEGFERETTYFLNEVGSLLDDSILSVHFLKIDEDYFCIDYSPDTFAEAIQLLGSTENVYKRYFQTVLASIEANIGHFKPKRIGHITLARKFHKRFPTNALFNEETTQILSLIQKKGYELDYNGAGCVKPLCKEPYPYDHIIDQAIELNIPLVYGSDAHQVSALMSGHDQLVPHAPLTKPIR</sequence>
<evidence type="ECO:0000256" key="6">
    <source>
        <dbReference type="ARBA" id="ARBA00023102"/>
    </source>
</evidence>
<dbReference type="InterPro" id="IPR016195">
    <property type="entry name" value="Pol/histidinol_Pase-like"/>
</dbReference>
<dbReference type="RefSeq" id="WP_199757403.1">
    <property type="nucleotide sequence ID" value="NZ_VLKZ01000004.1"/>
</dbReference>
<keyword evidence="5 8" id="KW-0378">Hydrolase</keyword>
<dbReference type="InterPro" id="IPR010140">
    <property type="entry name" value="Histidinol_P_phosphatase_HisJ"/>
</dbReference>